<dbReference type="PANTHER" id="PTHR30404">
    <property type="entry name" value="N-ACETYLMURAMOYL-L-ALANINE AMIDASE"/>
    <property type="match status" value="1"/>
</dbReference>
<dbReference type="GO" id="GO:0008745">
    <property type="term" value="F:N-acetylmuramoyl-L-alanine amidase activity"/>
    <property type="evidence" value="ECO:0007669"/>
    <property type="project" value="InterPro"/>
</dbReference>
<evidence type="ECO:0000313" key="6">
    <source>
        <dbReference type="Proteomes" id="UP000886785"/>
    </source>
</evidence>
<feature type="signal peptide" evidence="3">
    <location>
        <begin position="1"/>
        <end position="26"/>
    </location>
</feature>
<dbReference type="CDD" id="cd02696">
    <property type="entry name" value="MurNAc-LAA"/>
    <property type="match status" value="1"/>
</dbReference>
<accession>A0A9D1DNZ3</accession>
<gene>
    <name evidence="5" type="ORF">IAA54_01850</name>
</gene>
<dbReference type="Pfam" id="PF01520">
    <property type="entry name" value="Amidase_3"/>
    <property type="match status" value="1"/>
</dbReference>
<dbReference type="GO" id="GO:0030288">
    <property type="term" value="C:outer membrane-bounded periplasmic space"/>
    <property type="evidence" value="ECO:0007669"/>
    <property type="project" value="TreeGrafter"/>
</dbReference>
<keyword evidence="1" id="KW-0378">Hydrolase</keyword>
<dbReference type="InterPro" id="IPR002508">
    <property type="entry name" value="MurNAc-LAA_cat"/>
</dbReference>
<dbReference type="SMART" id="SM00646">
    <property type="entry name" value="Ami_3"/>
    <property type="match status" value="1"/>
</dbReference>
<feature type="region of interest" description="Disordered" evidence="2">
    <location>
        <begin position="238"/>
        <end position="263"/>
    </location>
</feature>
<comment type="caution">
    <text evidence="5">The sequence shown here is derived from an EMBL/GenBank/DDBJ whole genome shotgun (WGS) entry which is preliminary data.</text>
</comment>
<name>A0A9D1DNZ3_9FIRM</name>
<organism evidence="5 6">
    <name type="scientific">Candidatus Gallacutalibacter pullicola</name>
    <dbReference type="NCBI Taxonomy" id="2840830"/>
    <lineage>
        <taxon>Bacteria</taxon>
        <taxon>Bacillati</taxon>
        <taxon>Bacillota</taxon>
        <taxon>Clostridia</taxon>
        <taxon>Eubacteriales</taxon>
        <taxon>Candidatus Gallacutalibacter</taxon>
    </lineage>
</organism>
<keyword evidence="3" id="KW-0732">Signal</keyword>
<reference evidence="5" key="1">
    <citation type="submission" date="2020-10" db="EMBL/GenBank/DDBJ databases">
        <authorList>
            <person name="Gilroy R."/>
        </authorList>
    </citation>
    <scope>NUCLEOTIDE SEQUENCE</scope>
    <source>
        <strain evidence="5">ChiSjej1B19-7085</strain>
    </source>
</reference>
<sequence length="277" mass="30790">MKKRFISLLLAMCMTVGLCTGLSASAKELGMTDAVAIGAQPEPEEEQEPFKVYLSPSSQFANPYINGGNEEQYMRQVAVAMIPFLEERGIDYVLAKEKRAIPESDWGNILVLRAQKAYDTGCDLYLAIHSNATTADKAGTVSGTRIYYYTKNPESLRWAQITQRNFIYPDKSNILLATNDRLIDMHTPKMPSILVETAYHDNVSDANWIKSHIYEIAESLAISVAEYRDVVYAEQAAQNQDQTQNQTPEQPAATPDPGLSGLQTNVYGPIYGIKFSS</sequence>
<evidence type="ECO:0000313" key="5">
    <source>
        <dbReference type="EMBL" id="HIR56384.1"/>
    </source>
</evidence>
<evidence type="ECO:0000256" key="1">
    <source>
        <dbReference type="ARBA" id="ARBA00022801"/>
    </source>
</evidence>
<feature type="compositionally biased region" description="Low complexity" evidence="2">
    <location>
        <begin position="238"/>
        <end position="251"/>
    </location>
</feature>
<feature type="chain" id="PRO_5039240426" evidence="3">
    <location>
        <begin position="27"/>
        <end position="277"/>
    </location>
</feature>
<feature type="domain" description="MurNAc-LAA" evidence="4">
    <location>
        <begin position="114"/>
        <end position="225"/>
    </location>
</feature>
<reference evidence="5" key="2">
    <citation type="journal article" date="2021" name="PeerJ">
        <title>Extensive microbial diversity within the chicken gut microbiome revealed by metagenomics and culture.</title>
        <authorList>
            <person name="Gilroy R."/>
            <person name="Ravi A."/>
            <person name="Getino M."/>
            <person name="Pursley I."/>
            <person name="Horton D.L."/>
            <person name="Alikhan N.F."/>
            <person name="Baker D."/>
            <person name="Gharbi K."/>
            <person name="Hall N."/>
            <person name="Watson M."/>
            <person name="Adriaenssens E.M."/>
            <person name="Foster-Nyarko E."/>
            <person name="Jarju S."/>
            <person name="Secka A."/>
            <person name="Antonio M."/>
            <person name="Oren A."/>
            <person name="Chaudhuri R.R."/>
            <person name="La Ragione R."/>
            <person name="Hildebrand F."/>
            <person name="Pallen M.J."/>
        </authorList>
    </citation>
    <scope>NUCLEOTIDE SEQUENCE</scope>
    <source>
        <strain evidence="5">ChiSjej1B19-7085</strain>
    </source>
</reference>
<proteinExistence type="predicted"/>
<dbReference type="SUPFAM" id="SSF53187">
    <property type="entry name" value="Zn-dependent exopeptidases"/>
    <property type="match status" value="1"/>
</dbReference>
<dbReference type="InterPro" id="IPR050695">
    <property type="entry name" value="N-acetylmuramoyl_amidase_3"/>
</dbReference>
<dbReference type="GO" id="GO:0009253">
    <property type="term" value="P:peptidoglycan catabolic process"/>
    <property type="evidence" value="ECO:0007669"/>
    <property type="project" value="InterPro"/>
</dbReference>
<dbReference type="EMBL" id="DVHF01000022">
    <property type="protein sequence ID" value="HIR56384.1"/>
    <property type="molecule type" value="Genomic_DNA"/>
</dbReference>
<dbReference type="Proteomes" id="UP000886785">
    <property type="component" value="Unassembled WGS sequence"/>
</dbReference>
<dbReference type="PANTHER" id="PTHR30404:SF0">
    <property type="entry name" value="N-ACETYLMURAMOYL-L-ALANINE AMIDASE AMIC"/>
    <property type="match status" value="1"/>
</dbReference>
<dbReference type="AlphaFoldDB" id="A0A9D1DNZ3"/>
<evidence type="ECO:0000256" key="2">
    <source>
        <dbReference type="SAM" id="MobiDB-lite"/>
    </source>
</evidence>
<protein>
    <submittedName>
        <fullName evidence="5">N-acetylmuramoyl-L-alanine amidase</fullName>
    </submittedName>
</protein>
<evidence type="ECO:0000256" key="3">
    <source>
        <dbReference type="SAM" id="SignalP"/>
    </source>
</evidence>
<evidence type="ECO:0000259" key="4">
    <source>
        <dbReference type="SMART" id="SM00646"/>
    </source>
</evidence>
<dbReference type="Gene3D" id="3.40.630.40">
    <property type="entry name" value="Zn-dependent exopeptidases"/>
    <property type="match status" value="1"/>
</dbReference>